<dbReference type="GO" id="GO:0001817">
    <property type="term" value="P:regulation of cytokine production"/>
    <property type="evidence" value="ECO:0007669"/>
    <property type="project" value="UniProtKB-ARBA"/>
</dbReference>
<feature type="region of interest" description="Disordered" evidence="9">
    <location>
        <begin position="1"/>
        <end position="143"/>
    </location>
</feature>
<dbReference type="GO" id="GO:0061578">
    <property type="term" value="F:K63-linked deubiquitinase activity"/>
    <property type="evidence" value="ECO:0007669"/>
    <property type="project" value="TreeGrafter"/>
</dbReference>
<comment type="catalytic activity">
    <reaction evidence="1">
        <text>Thiol-dependent hydrolysis of ester, thioester, amide, peptide and isopeptide bonds formed by the C-terminal Gly of ubiquitin (a 76-residue protein attached to proteins as an intracellular targeting signal).</text>
        <dbReference type="EC" id="3.4.19.12"/>
    </reaction>
</comment>
<proteinExistence type="inferred from homology"/>
<dbReference type="Pfam" id="PF02338">
    <property type="entry name" value="OTU"/>
    <property type="match status" value="1"/>
</dbReference>
<evidence type="ECO:0000256" key="7">
    <source>
        <dbReference type="ARBA" id="ARBA00022807"/>
    </source>
</evidence>
<feature type="compositionally biased region" description="Basic and acidic residues" evidence="9">
    <location>
        <begin position="549"/>
        <end position="565"/>
    </location>
</feature>
<dbReference type="AlphaFoldDB" id="A0AAD9NEZ8"/>
<evidence type="ECO:0000256" key="8">
    <source>
        <dbReference type="ARBA" id="ARBA00033460"/>
    </source>
</evidence>
<feature type="domain" description="OTU" evidence="10">
    <location>
        <begin position="192"/>
        <end position="315"/>
    </location>
</feature>
<dbReference type="GO" id="GO:0016579">
    <property type="term" value="P:protein deubiquitination"/>
    <property type="evidence" value="ECO:0007669"/>
    <property type="project" value="TreeGrafter"/>
</dbReference>
<gene>
    <name evidence="11" type="ORF">LSH36_23g01006</name>
</gene>
<keyword evidence="6" id="KW-0378">Hydrolase</keyword>
<dbReference type="EC" id="3.4.19.12" evidence="3"/>
<dbReference type="InterPro" id="IPR050704">
    <property type="entry name" value="Peptidase_C85-like"/>
</dbReference>
<dbReference type="GO" id="GO:0006508">
    <property type="term" value="P:proteolysis"/>
    <property type="evidence" value="ECO:0007669"/>
    <property type="project" value="UniProtKB-KW"/>
</dbReference>
<evidence type="ECO:0000256" key="4">
    <source>
        <dbReference type="ARBA" id="ARBA00022670"/>
    </source>
</evidence>
<comment type="caution">
    <text evidence="11">The sequence shown here is derived from an EMBL/GenBank/DDBJ whole genome shotgun (WGS) entry which is preliminary data.</text>
</comment>
<feature type="compositionally biased region" description="Polar residues" evidence="9">
    <location>
        <begin position="468"/>
        <end position="488"/>
    </location>
</feature>
<dbReference type="PANTHER" id="PTHR12419:SF4">
    <property type="entry name" value="OTU DOMAIN-CONTAINING PROTEIN 5"/>
    <property type="match status" value="1"/>
</dbReference>
<evidence type="ECO:0000256" key="9">
    <source>
        <dbReference type="SAM" id="MobiDB-lite"/>
    </source>
</evidence>
<dbReference type="FunFam" id="3.90.70.80:FF:000002">
    <property type="entry name" value="OTU domain-containing protein 5 isoform X2"/>
    <property type="match status" value="1"/>
</dbReference>
<feature type="compositionally biased region" description="Basic and acidic residues" evidence="9">
    <location>
        <begin position="35"/>
        <end position="52"/>
    </location>
</feature>
<keyword evidence="12" id="KW-1185">Reference proteome</keyword>
<dbReference type="CDD" id="cd22752">
    <property type="entry name" value="OTU_OTUD5-like"/>
    <property type="match status" value="1"/>
</dbReference>
<dbReference type="InterPro" id="IPR038765">
    <property type="entry name" value="Papain-like_cys_pep_sf"/>
</dbReference>
<dbReference type="GO" id="GO:0030154">
    <property type="term" value="P:cell differentiation"/>
    <property type="evidence" value="ECO:0007669"/>
    <property type="project" value="UniProtKB-ARBA"/>
</dbReference>
<feature type="compositionally biased region" description="Basic residues" evidence="9">
    <location>
        <begin position="72"/>
        <end position="89"/>
    </location>
</feature>
<evidence type="ECO:0000256" key="3">
    <source>
        <dbReference type="ARBA" id="ARBA00012759"/>
    </source>
</evidence>
<feature type="region of interest" description="Disordered" evidence="9">
    <location>
        <begin position="388"/>
        <end position="496"/>
    </location>
</feature>
<keyword evidence="5" id="KW-0833">Ubl conjugation pathway</keyword>
<feature type="compositionally biased region" description="Acidic residues" evidence="9">
    <location>
        <begin position="117"/>
        <end position="130"/>
    </location>
</feature>
<keyword evidence="7" id="KW-0788">Thiol protease</keyword>
<dbReference type="InterPro" id="IPR003323">
    <property type="entry name" value="OTU_dom"/>
</dbReference>
<organism evidence="11 12">
    <name type="scientific">Paralvinella palmiformis</name>
    <dbReference type="NCBI Taxonomy" id="53620"/>
    <lineage>
        <taxon>Eukaryota</taxon>
        <taxon>Metazoa</taxon>
        <taxon>Spiralia</taxon>
        <taxon>Lophotrochozoa</taxon>
        <taxon>Annelida</taxon>
        <taxon>Polychaeta</taxon>
        <taxon>Sedentaria</taxon>
        <taxon>Canalipalpata</taxon>
        <taxon>Terebellida</taxon>
        <taxon>Terebelliformia</taxon>
        <taxon>Alvinellidae</taxon>
        <taxon>Paralvinella</taxon>
    </lineage>
</organism>
<feature type="compositionally biased region" description="Basic and acidic residues" evidence="9">
    <location>
        <begin position="11"/>
        <end position="23"/>
    </location>
</feature>
<dbReference type="Proteomes" id="UP001208570">
    <property type="component" value="Unassembled WGS sequence"/>
</dbReference>
<feature type="region of interest" description="Disordered" evidence="9">
    <location>
        <begin position="533"/>
        <end position="585"/>
    </location>
</feature>
<dbReference type="GO" id="GO:0010629">
    <property type="term" value="P:negative regulation of gene expression"/>
    <property type="evidence" value="ECO:0007669"/>
    <property type="project" value="UniProtKB-ARBA"/>
</dbReference>
<name>A0AAD9NEZ8_9ANNE</name>
<sequence>MTILPKKKQSKEKNEATTSEHSHSHQLPLSPPGVDQRHDSRVANRPTAREDPCLAGGHDPGGLFDEQGASGHNKRRHRSSPHRNIRKHRVWDSGHPSTSGHSHRHSTYPTDIPSTSEELDDDPNLNEENLEGYNSGDEYGPPTQDRVPDNVEQGIVSLPDAICLTRVEAEWKLSLFKLELWFERAMKEKTGFIIKKMHEDGACLFRAVADQVYGDQEMHDIVRKNCIDYMAKNADFFRHYVTEDFETYLNRKRITSSHGNHIEIQAMSEIYNRPIEVYQYSIEPINTFHGSYKTDNEPIRLSYHKGVHYNSVINPVKATIGVGLGLPGLQPGLAEKNLMREAVRQSEEYHIETTMLEDKLRETDWELTQESIDEQVARESYLQWLRDQERNSNKPSNASKTASATCSSASESQMMWEGNVAPTEAWSARSPRNRSSNASQNSPKQMSDELSSPKPTDTQQFLLPGGSVTPSSPRPSTAAGESNHSSHPTEGAVGGSFLETSSLVNDVQSEVLAYAGWDEDDILAQVMAQSQQEYLDSLKKSTNASSSYDDGHQVAETKHSTKSSDKATNSKNSHSNTKGSGGKVS</sequence>
<protein>
    <recommendedName>
        <fullName evidence="3">ubiquitinyl hydrolase 1</fullName>
        <ecNumber evidence="3">3.4.19.12</ecNumber>
    </recommendedName>
    <alternativeName>
        <fullName evidence="8">Deubiquitinating enzyme A</fullName>
    </alternativeName>
</protein>
<evidence type="ECO:0000259" key="10">
    <source>
        <dbReference type="PROSITE" id="PS50802"/>
    </source>
</evidence>
<reference evidence="11" key="1">
    <citation type="journal article" date="2023" name="Mol. Biol. Evol.">
        <title>Third-Generation Sequencing Reveals the Adaptive Role of the Epigenome in Three Deep-Sea Polychaetes.</title>
        <authorList>
            <person name="Perez M."/>
            <person name="Aroh O."/>
            <person name="Sun Y."/>
            <person name="Lan Y."/>
            <person name="Juniper S.K."/>
            <person name="Young C.R."/>
            <person name="Angers B."/>
            <person name="Qian P.Y."/>
        </authorList>
    </citation>
    <scope>NUCLEOTIDE SEQUENCE</scope>
    <source>
        <strain evidence="11">P08H-3</strain>
    </source>
</reference>
<feature type="compositionally biased region" description="Polar residues" evidence="9">
    <location>
        <begin position="566"/>
        <end position="578"/>
    </location>
</feature>
<evidence type="ECO:0000256" key="1">
    <source>
        <dbReference type="ARBA" id="ARBA00000707"/>
    </source>
</evidence>
<dbReference type="GO" id="GO:0004843">
    <property type="term" value="F:cysteine-type deubiquitinase activity"/>
    <property type="evidence" value="ECO:0007669"/>
    <property type="project" value="UniProtKB-EC"/>
</dbReference>
<feature type="compositionally biased region" description="Polar residues" evidence="9">
    <location>
        <begin position="107"/>
        <end position="116"/>
    </location>
</feature>
<dbReference type="PANTHER" id="PTHR12419">
    <property type="entry name" value="OTU DOMAIN CONTAINING PROTEIN"/>
    <property type="match status" value="1"/>
</dbReference>
<feature type="compositionally biased region" description="Basic residues" evidence="9">
    <location>
        <begin position="1"/>
        <end position="10"/>
    </location>
</feature>
<feature type="compositionally biased region" description="Polar residues" evidence="9">
    <location>
        <begin position="533"/>
        <end position="548"/>
    </location>
</feature>
<dbReference type="SUPFAM" id="SSF54001">
    <property type="entry name" value="Cysteine proteinases"/>
    <property type="match status" value="1"/>
</dbReference>
<feature type="compositionally biased region" description="Low complexity" evidence="9">
    <location>
        <begin position="425"/>
        <end position="442"/>
    </location>
</feature>
<dbReference type="PROSITE" id="PS50802">
    <property type="entry name" value="OTU"/>
    <property type="match status" value="1"/>
</dbReference>
<comment type="similarity">
    <text evidence="2">Belongs to the peptidase C85 family.</text>
</comment>
<evidence type="ECO:0000256" key="2">
    <source>
        <dbReference type="ARBA" id="ARBA00010407"/>
    </source>
</evidence>
<feature type="compositionally biased region" description="Polar residues" evidence="9">
    <location>
        <begin position="443"/>
        <end position="461"/>
    </location>
</feature>
<dbReference type="GO" id="GO:0051241">
    <property type="term" value="P:negative regulation of multicellular organismal process"/>
    <property type="evidence" value="ECO:0007669"/>
    <property type="project" value="UniProtKB-ARBA"/>
</dbReference>
<dbReference type="EMBL" id="JAODUP010000023">
    <property type="protein sequence ID" value="KAK2167827.1"/>
    <property type="molecule type" value="Genomic_DNA"/>
</dbReference>
<dbReference type="Gene3D" id="3.90.70.80">
    <property type="match status" value="1"/>
</dbReference>
<keyword evidence="4" id="KW-0645">Protease</keyword>
<evidence type="ECO:0000256" key="6">
    <source>
        <dbReference type="ARBA" id="ARBA00022801"/>
    </source>
</evidence>
<evidence type="ECO:0000313" key="12">
    <source>
        <dbReference type="Proteomes" id="UP001208570"/>
    </source>
</evidence>
<feature type="compositionally biased region" description="Low complexity" evidence="9">
    <location>
        <begin position="396"/>
        <end position="412"/>
    </location>
</feature>
<evidence type="ECO:0000256" key="5">
    <source>
        <dbReference type="ARBA" id="ARBA00022786"/>
    </source>
</evidence>
<evidence type="ECO:0000313" key="11">
    <source>
        <dbReference type="EMBL" id="KAK2167827.1"/>
    </source>
</evidence>
<accession>A0AAD9NEZ8</accession>